<dbReference type="PANTHER" id="PTHR43830:SF3">
    <property type="entry name" value="PROTEIN PSP1"/>
    <property type="match status" value="1"/>
</dbReference>
<evidence type="ECO:0000313" key="3">
    <source>
        <dbReference type="Proteomes" id="UP000501253"/>
    </source>
</evidence>
<sequence length="307" mass="35181">MEKYFTKLGPGVRALTKVGLEGKLCGVSEERQKTSERIFVTEVVLREGWPGIHVESEGAFPLHTLVLVEFPEGRREVARTVSRSVPLPLPAGRLPRALRKANRSEIRRWQENIKFEEKAEELCRKFAAELGLEMKLTRVERLFDRSKIIFYYTAEGRIDFRELVRQLVRALRTRIEMRQIGVRNEAALHGGLACCGRELCCAAFLKEFAPVSIRMAKEQSLPLDPEKISGVCGRLLCCLLYEHHVYQELSRSLPKLGKRIRTPVGPCRVVRYNIFRQTVVLENQEGREVEIPAEELRQILSENQEGA</sequence>
<dbReference type="Proteomes" id="UP000501253">
    <property type="component" value="Chromosome"/>
</dbReference>
<evidence type="ECO:0000313" key="2">
    <source>
        <dbReference type="EMBL" id="QJA05669.1"/>
    </source>
</evidence>
<protein>
    <submittedName>
        <fullName evidence="2">Stage 0 sporulation protein</fullName>
    </submittedName>
</protein>
<keyword evidence="3" id="KW-1185">Reference proteome</keyword>
<gene>
    <name evidence="2" type="ORF">FVE67_02125</name>
</gene>
<dbReference type="PANTHER" id="PTHR43830">
    <property type="entry name" value="PROTEIN PSP1"/>
    <property type="match status" value="1"/>
</dbReference>
<organism evidence="2 3">
    <name type="scientific">Thermosulfurimonas marina</name>
    <dbReference type="NCBI Taxonomy" id="2047767"/>
    <lineage>
        <taxon>Bacteria</taxon>
        <taxon>Pseudomonadati</taxon>
        <taxon>Thermodesulfobacteriota</taxon>
        <taxon>Thermodesulfobacteria</taxon>
        <taxon>Thermodesulfobacteriales</taxon>
        <taxon>Thermodesulfobacteriaceae</taxon>
        <taxon>Thermosulfurimonas</taxon>
    </lineage>
</organism>
<dbReference type="GO" id="GO:0005737">
    <property type="term" value="C:cytoplasm"/>
    <property type="evidence" value="ECO:0007669"/>
    <property type="project" value="TreeGrafter"/>
</dbReference>
<reference evidence="2 3" key="1">
    <citation type="submission" date="2019-08" db="EMBL/GenBank/DDBJ databases">
        <title>Complete genome sequence of Thermosulfurimonas marina SU872T, an anaerobic thermophilic chemolithoautotrophic bacterium isolated from a shallow marine hydrothermal vent.</title>
        <authorList>
            <person name="Allioux M."/>
            <person name="Jebbar M."/>
            <person name="Slobodkina G."/>
            <person name="Slobodkin A."/>
            <person name="Moalic Y."/>
            <person name="Frolova A."/>
            <person name="Shao Z."/>
            <person name="Alain K."/>
        </authorList>
    </citation>
    <scope>NUCLEOTIDE SEQUENCE [LARGE SCALE GENOMIC DNA]</scope>
    <source>
        <strain evidence="2 3">SU872</strain>
    </source>
</reference>
<accession>A0A6H1WR85</accession>
<dbReference type="PROSITE" id="PS51411">
    <property type="entry name" value="PSP1_C"/>
    <property type="match status" value="1"/>
</dbReference>
<dbReference type="KEGG" id="tmai:FVE67_02125"/>
<evidence type="ECO:0000259" key="1">
    <source>
        <dbReference type="PROSITE" id="PS51411"/>
    </source>
</evidence>
<proteinExistence type="predicted"/>
<dbReference type="AlphaFoldDB" id="A0A6H1WR85"/>
<name>A0A6H1WR85_9BACT</name>
<dbReference type="EMBL" id="CP042909">
    <property type="protein sequence ID" value="QJA05669.1"/>
    <property type="molecule type" value="Genomic_DNA"/>
</dbReference>
<dbReference type="NCBIfam" id="NF041131">
    <property type="entry name" value="RicT_YaaT_fam"/>
    <property type="match status" value="1"/>
</dbReference>
<dbReference type="InterPro" id="IPR007557">
    <property type="entry name" value="PSP1_C"/>
</dbReference>
<dbReference type="InterPro" id="IPR047767">
    <property type="entry name" value="PSP1-like"/>
</dbReference>
<feature type="domain" description="PSP1 C-terminal" evidence="1">
    <location>
        <begin position="95"/>
        <end position="180"/>
    </location>
</feature>
<dbReference type="Pfam" id="PF04468">
    <property type="entry name" value="PSP1"/>
    <property type="match status" value="1"/>
</dbReference>